<reference evidence="5 6" key="1">
    <citation type="journal article" date="2023" name="Int. J. Syst. Evol. Microbiol.">
        <title>Physiological and genomic analyses of cobalamin (vitamin B12)-auxotrophy of Lysobacter auxotrophicus sp. nov., a methionine-auxotrophic chitinolytic bacterium isolated from chitin-treated soil.</title>
        <authorList>
            <person name="Saito A."/>
            <person name="Dohra H."/>
            <person name="Hamada M."/>
            <person name="Moriuchi R."/>
            <person name="Kotsuchibashi Y."/>
            <person name="Mori K."/>
        </authorList>
    </citation>
    <scope>NUCLEOTIDE SEQUENCE [LARGE SCALE GENOMIC DNA]</scope>
    <source>
        <strain evidence="5 6">5-21a</strain>
    </source>
</reference>
<dbReference type="Proteomes" id="UP001317822">
    <property type="component" value="Chromosome"/>
</dbReference>
<keyword evidence="3" id="KW-0378">Hydrolase</keyword>
<dbReference type="InterPro" id="IPR016667">
    <property type="entry name" value="Caps_polysacc_synth_CpsB/CapC"/>
</dbReference>
<dbReference type="PANTHER" id="PTHR39181">
    <property type="entry name" value="TYROSINE-PROTEIN PHOSPHATASE YWQE"/>
    <property type="match status" value="1"/>
</dbReference>
<evidence type="ECO:0000256" key="4">
    <source>
        <dbReference type="ARBA" id="ARBA00051722"/>
    </source>
</evidence>
<dbReference type="PANTHER" id="PTHR39181:SF1">
    <property type="entry name" value="TYROSINE-PROTEIN PHOSPHATASE YWQE"/>
    <property type="match status" value="1"/>
</dbReference>
<dbReference type="InterPro" id="IPR016195">
    <property type="entry name" value="Pol/histidinol_Pase-like"/>
</dbReference>
<evidence type="ECO:0000256" key="2">
    <source>
        <dbReference type="ARBA" id="ARBA00013064"/>
    </source>
</evidence>
<keyword evidence="6" id="KW-1185">Reference proteome</keyword>
<evidence type="ECO:0000256" key="1">
    <source>
        <dbReference type="ARBA" id="ARBA00005750"/>
    </source>
</evidence>
<comment type="similarity">
    <text evidence="1">Belongs to the metallo-dependent hydrolases superfamily. CpsB/CapC family.</text>
</comment>
<name>A0ABM8DEF3_9GAMM</name>
<gene>
    <name evidence="5" type="ORF">LA521A_21770</name>
</gene>
<dbReference type="EC" id="3.1.3.48" evidence="2"/>
<evidence type="ECO:0000313" key="6">
    <source>
        <dbReference type="Proteomes" id="UP001317822"/>
    </source>
</evidence>
<sequence length="293" mass="31667">MKFAADASLDSGATFPACAMYDLHCHLLPAIDDGPVNLATALEMARMAVADGITTVACTPHIYPGVYDNDAVGIRSAIARFQIELEARDIELVLVEGADVHLAPNLIDGIRAGRIATLAGSRYLLLEPPHHVAPPRFEESVFELMTQGIVPVITHPERLSWVDSHFDVFTRLAARGAWMQITAGSLTGRFGSRPRNAAERFVGDGMCMILATDAHHPRRRPPLLAEARDAAARIVGDGEATHMVLTRPLGIVKDVPPSSLPPALSFDGDRAQSRDRDATGGLISRFLGRWSRA</sequence>
<evidence type="ECO:0000313" key="5">
    <source>
        <dbReference type="EMBL" id="BDU16976.1"/>
    </source>
</evidence>
<evidence type="ECO:0000256" key="3">
    <source>
        <dbReference type="ARBA" id="ARBA00022801"/>
    </source>
</evidence>
<protein>
    <recommendedName>
        <fullName evidence="2">protein-tyrosine-phosphatase</fullName>
        <ecNumber evidence="2">3.1.3.48</ecNumber>
    </recommendedName>
</protein>
<dbReference type="Pfam" id="PF19567">
    <property type="entry name" value="CpsB_CapC"/>
    <property type="match status" value="1"/>
</dbReference>
<dbReference type="SUPFAM" id="SSF89550">
    <property type="entry name" value="PHP domain-like"/>
    <property type="match status" value="1"/>
</dbReference>
<dbReference type="EMBL" id="AP027041">
    <property type="protein sequence ID" value="BDU16976.1"/>
    <property type="molecule type" value="Genomic_DNA"/>
</dbReference>
<proteinExistence type="inferred from homology"/>
<organism evidence="5 6">
    <name type="scientific">Lysobacter auxotrophicus</name>
    <dbReference type="NCBI Taxonomy" id="2992573"/>
    <lineage>
        <taxon>Bacteria</taxon>
        <taxon>Pseudomonadati</taxon>
        <taxon>Pseudomonadota</taxon>
        <taxon>Gammaproteobacteria</taxon>
        <taxon>Lysobacterales</taxon>
        <taxon>Lysobacteraceae</taxon>
        <taxon>Lysobacter</taxon>
    </lineage>
</organism>
<accession>A0ABM8DEF3</accession>
<dbReference type="Gene3D" id="3.20.20.140">
    <property type="entry name" value="Metal-dependent hydrolases"/>
    <property type="match status" value="1"/>
</dbReference>
<comment type="catalytic activity">
    <reaction evidence="4">
        <text>O-phospho-L-tyrosyl-[protein] + H2O = L-tyrosyl-[protein] + phosphate</text>
        <dbReference type="Rhea" id="RHEA:10684"/>
        <dbReference type="Rhea" id="RHEA-COMP:10136"/>
        <dbReference type="Rhea" id="RHEA-COMP:20101"/>
        <dbReference type="ChEBI" id="CHEBI:15377"/>
        <dbReference type="ChEBI" id="CHEBI:43474"/>
        <dbReference type="ChEBI" id="CHEBI:46858"/>
        <dbReference type="ChEBI" id="CHEBI:61978"/>
        <dbReference type="EC" id="3.1.3.48"/>
    </reaction>
</comment>